<dbReference type="EMBL" id="UXUI01011854">
    <property type="protein sequence ID" value="VDD96551.1"/>
    <property type="molecule type" value="Genomic_DNA"/>
</dbReference>
<reference evidence="11" key="1">
    <citation type="submission" date="2017-02" db="UniProtKB">
        <authorList>
            <consortium name="WormBaseParasite"/>
        </authorList>
    </citation>
    <scope>IDENTIFICATION</scope>
</reference>
<evidence type="ECO:0000313" key="11">
    <source>
        <dbReference type="WBParaSite" id="EVEC_0001205701-mRNA-1"/>
    </source>
</evidence>
<keyword evidence="7" id="KW-0175">Coiled coil</keyword>
<dbReference type="WBParaSite" id="EVEC_0001205701-mRNA-1">
    <property type="protein sequence ID" value="EVEC_0001205701-mRNA-1"/>
    <property type="gene ID" value="EVEC_0001205701"/>
</dbReference>
<evidence type="ECO:0000259" key="8">
    <source>
        <dbReference type="PROSITE" id="PS50888"/>
    </source>
</evidence>
<gene>
    <name evidence="9" type="ORF">EVEC_LOCUS11302</name>
</gene>
<evidence type="ECO:0000313" key="10">
    <source>
        <dbReference type="Proteomes" id="UP000274131"/>
    </source>
</evidence>
<keyword evidence="2" id="KW-0805">Transcription regulation</keyword>
<keyword evidence="5" id="KW-0804">Transcription</keyword>
<proteinExistence type="inferred from homology"/>
<sequence>MFVENQETLFWFQLLGKVRLLFKFQLLGTNEGVVSDDDDDIAAAVVASGGGVVMKPNELLTPKSQSPQVDDDRRAHHNELERRRRDHIKDHFLALKDAIPLLEGEKSSRASILKRAVEYIMIMKKQISEDQDDIEKLKLKNEQLEAQVRLLEKPAIGFGTPDVAEVVQVPALSRYDRSTCIAGPSSVQNTLMPQLRTIPPVTVSNPFPLSCPASDPLQPKFTAFTPVTQR</sequence>
<keyword evidence="4" id="KW-0010">Activator</keyword>
<dbReference type="SUPFAM" id="SSF47459">
    <property type="entry name" value="HLH, helix-loop-helix DNA-binding domain"/>
    <property type="match status" value="1"/>
</dbReference>
<dbReference type="GO" id="GO:0045944">
    <property type="term" value="P:positive regulation of transcription by RNA polymerase II"/>
    <property type="evidence" value="ECO:0007669"/>
    <property type="project" value="TreeGrafter"/>
</dbReference>
<dbReference type="GO" id="GO:0003677">
    <property type="term" value="F:DNA binding"/>
    <property type="evidence" value="ECO:0007669"/>
    <property type="project" value="UniProtKB-KW"/>
</dbReference>
<dbReference type="InterPro" id="IPR011598">
    <property type="entry name" value="bHLH_dom"/>
</dbReference>
<protein>
    <submittedName>
        <fullName evidence="11">BHLH domain-containing protein</fullName>
    </submittedName>
</protein>
<dbReference type="FunFam" id="4.10.280.10:FF:000019">
    <property type="entry name" value="Myc proto-oncogene protein"/>
    <property type="match status" value="1"/>
</dbReference>
<feature type="domain" description="BHLH" evidence="8">
    <location>
        <begin position="72"/>
        <end position="123"/>
    </location>
</feature>
<keyword evidence="3" id="KW-0238">DNA-binding</keyword>
<evidence type="ECO:0000256" key="7">
    <source>
        <dbReference type="SAM" id="Coils"/>
    </source>
</evidence>
<name>A0A0N4VMA6_ENTVE</name>
<dbReference type="InterPro" id="IPR036638">
    <property type="entry name" value="HLH_DNA-bd_sf"/>
</dbReference>
<evidence type="ECO:0000256" key="3">
    <source>
        <dbReference type="ARBA" id="ARBA00023125"/>
    </source>
</evidence>
<dbReference type="STRING" id="51028.A0A0N4VMA6"/>
<dbReference type="GO" id="GO:0003700">
    <property type="term" value="F:DNA-binding transcription factor activity"/>
    <property type="evidence" value="ECO:0007669"/>
    <property type="project" value="TreeGrafter"/>
</dbReference>
<dbReference type="Gene3D" id="4.10.280.10">
    <property type="entry name" value="Helix-loop-helix DNA-binding domain"/>
    <property type="match status" value="1"/>
</dbReference>
<dbReference type="CDD" id="cd11406">
    <property type="entry name" value="bHLHzip_Max"/>
    <property type="match status" value="1"/>
</dbReference>
<dbReference type="Pfam" id="PF00010">
    <property type="entry name" value="HLH"/>
    <property type="match status" value="1"/>
</dbReference>
<dbReference type="PANTHER" id="PTHR10328:SF3">
    <property type="entry name" value="PROTEIN MAX"/>
    <property type="match status" value="1"/>
</dbReference>
<keyword evidence="10" id="KW-1185">Reference proteome</keyword>
<dbReference type="PANTHER" id="PTHR10328">
    <property type="entry name" value="PROTEIN MAX MYC-ASSOCIATED FACTOR X"/>
    <property type="match status" value="1"/>
</dbReference>
<evidence type="ECO:0000256" key="5">
    <source>
        <dbReference type="ARBA" id="ARBA00023163"/>
    </source>
</evidence>
<evidence type="ECO:0000256" key="2">
    <source>
        <dbReference type="ARBA" id="ARBA00023015"/>
    </source>
</evidence>
<accession>A0A0N4VMA6</accession>
<feature type="coiled-coil region" evidence="7">
    <location>
        <begin position="120"/>
        <end position="154"/>
    </location>
</feature>
<dbReference type="Proteomes" id="UP000274131">
    <property type="component" value="Unassembled WGS sequence"/>
</dbReference>
<evidence type="ECO:0000256" key="6">
    <source>
        <dbReference type="ARBA" id="ARBA00023242"/>
    </source>
</evidence>
<reference evidence="9 10" key="2">
    <citation type="submission" date="2018-10" db="EMBL/GenBank/DDBJ databases">
        <authorList>
            <consortium name="Pathogen Informatics"/>
        </authorList>
    </citation>
    <scope>NUCLEOTIDE SEQUENCE [LARGE SCALE GENOMIC DNA]</scope>
</reference>
<evidence type="ECO:0000313" key="9">
    <source>
        <dbReference type="EMBL" id="VDD96551.1"/>
    </source>
</evidence>
<dbReference type="OrthoDB" id="8964853at2759"/>
<comment type="similarity">
    <text evidence="1">Belongs to the MAX family.</text>
</comment>
<dbReference type="PROSITE" id="PS50888">
    <property type="entry name" value="BHLH"/>
    <property type="match status" value="1"/>
</dbReference>
<evidence type="ECO:0000256" key="4">
    <source>
        <dbReference type="ARBA" id="ARBA00023159"/>
    </source>
</evidence>
<dbReference type="AlphaFoldDB" id="A0A0N4VMA6"/>
<organism evidence="11">
    <name type="scientific">Enterobius vermicularis</name>
    <name type="common">Human pinworm</name>
    <dbReference type="NCBI Taxonomy" id="51028"/>
    <lineage>
        <taxon>Eukaryota</taxon>
        <taxon>Metazoa</taxon>
        <taxon>Ecdysozoa</taxon>
        <taxon>Nematoda</taxon>
        <taxon>Chromadorea</taxon>
        <taxon>Rhabditida</taxon>
        <taxon>Spirurina</taxon>
        <taxon>Oxyuridomorpha</taxon>
        <taxon>Oxyuroidea</taxon>
        <taxon>Oxyuridae</taxon>
        <taxon>Enterobius</taxon>
    </lineage>
</organism>
<dbReference type="GO" id="GO:0090575">
    <property type="term" value="C:RNA polymerase II transcription regulator complex"/>
    <property type="evidence" value="ECO:0007669"/>
    <property type="project" value="TreeGrafter"/>
</dbReference>
<keyword evidence="6" id="KW-0539">Nucleus</keyword>
<dbReference type="SMART" id="SM00353">
    <property type="entry name" value="HLH"/>
    <property type="match status" value="1"/>
</dbReference>
<evidence type="ECO:0000256" key="1">
    <source>
        <dbReference type="ARBA" id="ARBA00007628"/>
    </source>
</evidence>
<dbReference type="GO" id="GO:0046983">
    <property type="term" value="F:protein dimerization activity"/>
    <property type="evidence" value="ECO:0007669"/>
    <property type="project" value="InterPro"/>
</dbReference>